<dbReference type="InterPro" id="IPR009079">
    <property type="entry name" value="4_helix_cytokine-like_core"/>
</dbReference>
<keyword evidence="2" id="KW-1133">Transmembrane helix</keyword>
<keyword evidence="4" id="KW-1185">Reference proteome</keyword>
<evidence type="ECO:0000313" key="6">
    <source>
        <dbReference type="Xenbase" id="XB-GENE-22041692"/>
    </source>
</evidence>
<evidence type="ECO:0000313" key="3">
    <source>
        <dbReference type="Ensembl" id="ENSXETP00000090238"/>
    </source>
</evidence>
<reference evidence="3" key="2">
    <citation type="submission" date="2020-05" db="UniProtKB">
        <authorList>
            <consortium name="Ensembl"/>
        </authorList>
    </citation>
    <scope>IDENTIFICATION</scope>
</reference>
<feature type="compositionally biased region" description="Low complexity" evidence="1">
    <location>
        <begin position="565"/>
        <end position="593"/>
    </location>
</feature>
<dbReference type="InterPro" id="IPR008001">
    <property type="entry name" value="MCSF-1"/>
</dbReference>
<keyword evidence="2" id="KW-0472">Membrane</keyword>
<accession>A0A6I8RY93</accession>
<dbReference type="PANTHER" id="PTHR10058">
    <property type="entry name" value="MACROPHAGE COLONY STIMULATING FACTOR"/>
    <property type="match status" value="1"/>
</dbReference>
<gene>
    <name evidence="3 5 6" type="primary">csf1</name>
</gene>
<proteinExistence type="predicted"/>
<reference evidence="5" key="3">
    <citation type="submission" date="2025-04" db="UniProtKB">
        <authorList>
            <consortium name="RefSeq"/>
        </authorList>
    </citation>
    <scope>IDENTIFICATION</scope>
    <source>
        <strain evidence="5">Nigerian</strain>
        <tissue evidence="5">Liver and blood</tissue>
    </source>
</reference>
<feature type="region of interest" description="Disordered" evidence="1">
    <location>
        <begin position="671"/>
        <end position="729"/>
    </location>
</feature>
<feature type="region of interest" description="Disordered" evidence="1">
    <location>
        <begin position="330"/>
        <end position="373"/>
    </location>
</feature>
<organism evidence="3">
    <name type="scientific">Xenopus tropicalis</name>
    <name type="common">Western clawed frog</name>
    <name type="synonym">Silurana tropicalis</name>
    <dbReference type="NCBI Taxonomy" id="8364"/>
    <lineage>
        <taxon>Eukaryota</taxon>
        <taxon>Metazoa</taxon>
        <taxon>Chordata</taxon>
        <taxon>Craniata</taxon>
        <taxon>Vertebrata</taxon>
        <taxon>Euteleostomi</taxon>
        <taxon>Amphibia</taxon>
        <taxon>Batrachia</taxon>
        <taxon>Anura</taxon>
        <taxon>Pipoidea</taxon>
        <taxon>Pipidae</taxon>
        <taxon>Xenopodinae</taxon>
        <taxon>Xenopus</taxon>
        <taxon>Silurana</taxon>
    </lineage>
</organism>
<dbReference type="PRINTS" id="PR01217">
    <property type="entry name" value="PRICHEXTENSN"/>
</dbReference>
<dbReference type="Gene3D" id="1.20.1250.10">
    <property type="match status" value="1"/>
</dbReference>
<dbReference type="OMA" id="MPHEREN"/>
<evidence type="ECO:0000256" key="1">
    <source>
        <dbReference type="SAM" id="MobiDB-lite"/>
    </source>
</evidence>
<feature type="compositionally biased region" description="Polar residues" evidence="1">
    <location>
        <begin position="331"/>
        <end position="346"/>
    </location>
</feature>
<dbReference type="AGR" id="Xenbase:XB-GENE-22041692"/>
<feature type="region of interest" description="Disordered" evidence="1">
    <location>
        <begin position="985"/>
        <end position="1004"/>
    </location>
</feature>
<keyword evidence="2" id="KW-0812">Transmembrane</keyword>
<dbReference type="AlphaFoldDB" id="A0A6I8RY93"/>
<feature type="compositionally biased region" description="Polar residues" evidence="1">
    <location>
        <begin position="416"/>
        <end position="564"/>
    </location>
</feature>
<evidence type="ECO:0000256" key="2">
    <source>
        <dbReference type="SAM" id="Phobius"/>
    </source>
</evidence>
<feature type="transmembrane region" description="Helical" evidence="2">
    <location>
        <begin position="950"/>
        <end position="972"/>
    </location>
</feature>
<dbReference type="Ensembl" id="ENSXETT00000082461">
    <property type="protein sequence ID" value="ENSXETP00000090238"/>
    <property type="gene ID" value="ENSXETG00000039754"/>
</dbReference>
<dbReference type="KEGG" id="xtr:100492777"/>
<dbReference type="RefSeq" id="XP_002933042.4">
    <property type="nucleotide sequence ID" value="XM_002932996.5"/>
</dbReference>
<feature type="region of interest" description="Disordered" evidence="1">
    <location>
        <begin position="416"/>
        <end position="629"/>
    </location>
</feature>
<dbReference type="GeneID" id="100492777"/>
<dbReference type="GeneTree" id="ENSGT01080000258169"/>
<dbReference type="Proteomes" id="UP000008143">
    <property type="component" value="Chromosome 2"/>
</dbReference>
<feature type="compositionally biased region" description="Low complexity" evidence="1">
    <location>
        <begin position="347"/>
        <end position="358"/>
    </location>
</feature>
<dbReference type="PANTHER" id="PTHR10058:SF0">
    <property type="entry name" value="MACROPHAGE COLONY-STIMULATING FACTOR 1"/>
    <property type="match status" value="1"/>
</dbReference>
<dbReference type="GO" id="GO:0016020">
    <property type="term" value="C:membrane"/>
    <property type="evidence" value="ECO:0007669"/>
    <property type="project" value="InterPro"/>
</dbReference>
<sequence length="1004" mass="109537">MIVSVFLPLPSPLSCLGFTPLGFPGKHMLRGREVHILSRGTDCEQSLVQTARGEAAVQHTLVSANYNGGHGIERRCPVAITAATESILSEIAVARLNSRGRCIGDTEHTAKLRLRHRSSVKSLAGMSAIREPSQNVLTQVFLYCFYTILLVTSAVQAIHKEMCPQAEIDLNLSKLDDLINSQVIMEKVIKVNLLQKTNEMSDACFLQGSVSQLHGILELVKFKKDSPHKNYIDNLKNIFNSHIADCMNLWDDTNIMDIEDNCKATCYLDPTGLLEKVKELLEIAQNFIKGKNTPSDDCGQYFEMCVATEKNSTGPPHWESTSPVTPVHPLTVNQKPQSDMPSTNHTSHSSMDISVKSSDSYHHMPTRSLGMPKISDTTSAPMNGMTKDHPDTNMKLTHTEIEANYSNVIISNNRIYTPNASTEPSHISTTEPSVTSGTEPPHTSGTEPPHTSGTEPPHTSGTEPPHTSGTEPSHTSGTEPSHTSGTEPSHTSGTEPPHTSGTEPPHTSGTEPPHTSGTEPSHTSGTEPPHTSGTEPPHTSGTEPPHTSGTEPSHTSGTEPSHTSGTEPPHTSGTEPPHTSSTEPPHTSGTEPSHTSGTEKPHTSGTGKPHTSAEPPGNNTERLHISSESPHTSTELLLFNINLPRNSFESLHAGTKLLYAGFDLLQSSTEHPSINSHMKGSTEPPFSGVNQPHKSISPPQTQLYSTEPTSNKQDSSNYMIPSSTDEKTSYANLVSPDTVTDSNSYLKSPFTMEPDLKISVPQTPDSELFQSPSDIQFGITHKGVHDSLGDITEVDSGLHNSFTITPKMRRPSINTAKKPQTFFPLSSTGIGDFHLSKAAVTVSPDEKDRETEDSGLGWAANMLGLSPQNTVSSKNELPVLSPVQTMQPKDTSNKEGELYHHVLQSERYILSHERENGVAGPNYDFNMPPVIDTDQPYNDRNSENAKDRGYRYSLISCIVGMLLCLSAMLYLLHKNRVLRRQLQRTQHDPEVPEQRPLQMQQFEV</sequence>
<feature type="compositionally biased region" description="Polar residues" evidence="1">
    <location>
        <begin position="688"/>
        <end position="729"/>
    </location>
</feature>
<evidence type="ECO:0000313" key="5">
    <source>
        <dbReference type="RefSeq" id="XP_002933042.4"/>
    </source>
</evidence>
<protein>
    <submittedName>
        <fullName evidence="3">Colony stimulating factor-1</fullName>
    </submittedName>
    <submittedName>
        <fullName evidence="5">Location of vulva defective 1 isoform X1</fullName>
    </submittedName>
</protein>
<dbReference type="GO" id="GO:0008083">
    <property type="term" value="F:growth factor activity"/>
    <property type="evidence" value="ECO:0007669"/>
    <property type="project" value="InterPro"/>
</dbReference>
<name>A0A6I8RY93_XENTR</name>
<dbReference type="GO" id="GO:0005125">
    <property type="term" value="F:cytokine activity"/>
    <property type="evidence" value="ECO:0007669"/>
    <property type="project" value="InterPro"/>
</dbReference>
<reference evidence="3" key="1">
    <citation type="journal article" date="2010" name="Science">
        <title>The genome of the Western clawed frog Xenopus tropicalis.</title>
        <authorList>
            <person name="Hellsten U."/>
            <person name="Harland R.M."/>
            <person name="Gilchrist M.J."/>
            <person name="Hendrix D."/>
            <person name="Jurka J."/>
            <person name="Kapitonov V."/>
            <person name="Ovcharenko I."/>
            <person name="Putnam N.H."/>
            <person name="Shu S."/>
            <person name="Taher L."/>
            <person name="Blitz I.L."/>
            <person name="Blumberg B."/>
            <person name="Dichmann D.S."/>
            <person name="Dubchak I."/>
            <person name="Amaya E."/>
            <person name="Detter J.C."/>
            <person name="Fletcher R."/>
            <person name="Gerhard D.S."/>
            <person name="Goodstein D."/>
            <person name="Graves T."/>
            <person name="Grigoriev I.V."/>
            <person name="Grimwood J."/>
            <person name="Kawashima T."/>
            <person name="Lindquist E."/>
            <person name="Lucas S.M."/>
            <person name="Mead P.E."/>
            <person name="Mitros T."/>
            <person name="Ogino H."/>
            <person name="Ohta Y."/>
            <person name="Poliakov A.V."/>
            <person name="Pollet N."/>
            <person name="Robert J."/>
            <person name="Salamov A."/>
            <person name="Sater A.K."/>
            <person name="Schmutz J."/>
            <person name="Terry A."/>
            <person name="Vize P.D."/>
            <person name="Warren W.C."/>
            <person name="Wells D."/>
            <person name="Wills A."/>
            <person name="Wilson R.K."/>
            <person name="Zimmerman L.B."/>
            <person name="Zorn A.M."/>
            <person name="Grainger R."/>
            <person name="Grammer T."/>
            <person name="Khokha M.K."/>
            <person name="Richardson P.M."/>
            <person name="Rokhsar D.S."/>
        </authorList>
    </citation>
    <scope>NUCLEOTIDE SEQUENCE [LARGE SCALE GENOMIC DNA]</scope>
    <source>
        <strain evidence="3">Nigerian</strain>
    </source>
</reference>
<evidence type="ECO:0000313" key="4">
    <source>
        <dbReference type="Proteomes" id="UP000008143"/>
    </source>
</evidence>
<dbReference type="Bgee" id="ENSXETG00000039754">
    <property type="expression patterns" value="Expressed in liver and 13 other cell types or tissues"/>
</dbReference>
<dbReference type="OrthoDB" id="8702024at2759"/>
<dbReference type="CTD" id="1435"/>
<dbReference type="Xenbase" id="XB-GENE-22041692">
    <property type="gene designation" value="csf1"/>
</dbReference>